<dbReference type="Proteomes" id="UP000613740">
    <property type="component" value="Unassembled WGS sequence"/>
</dbReference>
<feature type="region of interest" description="Disordered" evidence="1">
    <location>
        <begin position="199"/>
        <end position="220"/>
    </location>
</feature>
<organism evidence="2 3">
    <name type="scientific">Chlamydomonas schloesseri</name>
    <dbReference type="NCBI Taxonomy" id="2026947"/>
    <lineage>
        <taxon>Eukaryota</taxon>
        <taxon>Viridiplantae</taxon>
        <taxon>Chlorophyta</taxon>
        <taxon>core chlorophytes</taxon>
        <taxon>Chlorophyceae</taxon>
        <taxon>CS clade</taxon>
        <taxon>Chlamydomonadales</taxon>
        <taxon>Chlamydomonadaceae</taxon>
        <taxon>Chlamydomonas</taxon>
    </lineage>
</organism>
<feature type="compositionally biased region" description="Polar residues" evidence="1">
    <location>
        <begin position="88"/>
        <end position="101"/>
    </location>
</feature>
<gene>
    <name evidence="2" type="ORF">HYH02_013888</name>
</gene>
<sequence>MACVARAAPCGPARRRSSIDWLAKSRSCAQQNRARLKSESETTSDSDTTAVAEDSHGGQGPGPTSAQQPGGWLKLNGEHDTDPGETCSLDSGSPTSGTVSNRAEAAPAPSSAPPATLATSNGSTLVVSTSAAAAPAVTALRPAAAEQRYPSPVWSDLLGSRLHNYVGELREKAAARDSDGSAEFTAALLQHQLLRLQRRASPHHHHHQLLHGGSATTSSTTVISTAREMDGLNRRLRIHGAAAAAAAAAAVSRAARSGGAAAAAAAAAAGGGAGGGAAGLGLGLIKAAPRGGQPPGYRLVRDALVEGAREELLEGLRRVSAAQLAEGLLATAPPSPPPAGAGAAAGGAVLALNTIYTGTMDVKGNARACLPGRAAVMVGVLGLLALEPAWVLPTLPPPRLPPWRTSPASSSSSSSVATPASVGNGSSSIFGSSSSSTSTSATSIALLGGGGRGQHLSAAVALADALVRHRGLPPLPYHELRMLVVLIALLQEHPDLVDPLSGAPGCPAWGLASALELLVPLAGVLATAPVCGMAGSGDAVAHARAAGPVVRMHLEAARKALAAATELQQSMARKLGGGEGAATSLGGGGSTVTARGCSSRSSAGASVNGCSGSMANIRGAASNGACFAEHGADPREAAAAPTSSCSSSCSSSSSCAASSATGTATAAACGVDVRLFVRQYVQRMKLQAEAAAQSDLEQAPLCLWVAGRLNTALAPFLELGGGGGGAAGKGLGAAAARSGAGAADAESSTMGQDSSSKAAATAATAVAQVGPARSGAGAGGAGPGPGPGPVLRLMGGGGMRRGRLLRYELLRTVLATGLDGAPRSVHAAGGESLKSLLMAAAVVGYLRGASAWEVEQILTAQAAQQANGNGSNSSSSSSSSSSTGSSCGSSSSSSGGSSFTPDAKAAAAGVGPVRGVDEGPLGLRLSCSSAMLPAGSTSSSSTTSCRGGSDSSAAPTSASASASSPGELVAASLVPCGAAHLQHCRALREGPPTIEVMAASGVVDAPRDPHAQRRLRERVLAALAERRAVRLQCLSGPTVELAMTVLAQVATELRQGGGGQGVQDVVVVPELDPPDDQLPAAVAELMAALVEPVGGGGGAAGGGASGTSWRQQALAAGAVSAEAGAEVEPDAWSQPLPGLGSAASIAVADSTADGVVASAARTGAGTAGAAGGGGCAGGCGLRDGWRVLRRAGINRAACALLGVAGVGSSNEAEEAEALDGRLLLDFYPGLLTAMRRAAGGSGAAAGFGMGPDLEAGGGGGLGPEADGLEEELLNAAGREYERTSARPRLCDVPERVWVTLCVMVCAPGRAGAPGRPLPLQEPPPPGNPAPAAGGSGVRRQQAAPASGTGSGPAAAGIGAEGGTPAAAGAVAAAAAARAAGRRVGVQGAASITAHGAGPLLATNAGASLARRPVAL</sequence>
<feature type="compositionally biased region" description="Low complexity" evidence="1">
    <location>
        <begin position="105"/>
        <end position="115"/>
    </location>
</feature>
<name>A0A835SMJ2_9CHLO</name>
<keyword evidence="3" id="KW-1185">Reference proteome</keyword>
<feature type="compositionally biased region" description="Low complexity" evidence="1">
    <location>
        <begin position="935"/>
        <end position="962"/>
    </location>
</feature>
<feature type="region of interest" description="Disordered" evidence="1">
    <location>
        <begin position="866"/>
        <end position="904"/>
    </location>
</feature>
<feature type="compositionally biased region" description="Pro residues" evidence="1">
    <location>
        <begin position="1315"/>
        <end position="1328"/>
    </location>
</feature>
<feature type="region of interest" description="Disordered" evidence="1">
    <location>
        <begin position="772"/>
        <end position="795"/>
    </location>
</feature>
<evidence type="ECO:0000256" key="1">
    <source>
        <dbReference type="SAM" id="MobiDB-lite"/>
    </source>
</evidence>
<evidence type="ECO:0000313" key="2">
    <source>
        <dbReference type="EMBL" id="KAG2429937.1"/>
    </source>
</evidence>
<feature type="region of interest" description="Disordered" evidence="1">
    <location>
        <begin position="25"/>
        <end position="120"/>
    </location>
</feature>
<feature type="compositionally biased region" description="Low complexity" evidence="1">
    <location>
        <begin position="210"/>
        <end position="220"/>
    </location>
</feature>
<feature type="region of interest" description="Disordered" evidence="1">
    <location>
        <begin position="932"/>
        <end position="962"/>
    </location>
</feature>
<dbReference type="OrthoDB" id="10629781at2759"/>
<dbReference type="EMBL" id="JAEHOD010000082">
    <property type="protein sequence ID" value="KAG2429937.1"/>
    <property type="molecule type" value="Genomic_DNA"/>
</dbReference>
<feature type="compositionally biased region" description="Basic residues" evidence="1">
    <location>
        <begin position="199"/>
        <end position="209"/>
    </location>
</feature>
<feature type="region of interest" description="Disordered" evidence="1">
    <location>
        <begin position="1315"/>
        <end position="1356"/>
    </location>
</feature>
<accession>A0A835SMJ2</accession>
<reference evidence="2" key="1">
    <citation type="journal article" date="2020" name="bioRxiv">
        <title>Comparative genomics of Chlamydomonas.</title>
        <authorList>
            <person name="Craig R.J."/>
            <person name="Hasan A.R."/>
            <person name="Ness R.W."/>
            <person name="Keightley P.D."/>
        </authorList>
    </citation>
    <scope>NUCLEOTIDE SEQUENCE</scope>
    <source>
        <strain evidence="2">CCAP 11/173</strain>
    </source>
</reference>
<proteinExistence type="predicted"/>
<evidence type="ECO:0000313" key="3">
    <source>
        <dbReference type="Proteomes" id="UP000613740"/>
    </source>
</evidence>
<feature type="compositionally biased region" description="Low complexity" evidence="1">
    <location>
        <begin position="1340"/>
        <end position="1356"/>
    </location>
</feature>
<protein>
    <submittedName>
        <fullName evidence="2">Uncharacterized protein</fullName>
    </submittedName>
</protein>
<comment type="caution">
    <text evidence="2">The sequence shown here is derived from an EMBL/GenBank/DDBJ whole genome shotgun (WGS) entry which is preliminary data.</text>
</comment>
<feature type="compositionally biased region" description="Low complexity" evidence="1">
    <location>
        <begin position="867"/>
        <end position="904"/>
    </location>
</feature>